<sequence>KMLITSIKEKYPSHSFIGEEAGGVLLDIQIIPLQRDDE</sequence>
<feature type="non-terminal residue" evidence="1">
    <location>
        <position position="38"/>
    </location>
</feature>
<organism evidence="1">
    <name type="scientific">Bos taurus</name>
    <name type="common">Bovine</name>
    <dbReference type="NCBI Taxonomy" id="9913"/>
    <lineage>
        <taxon>Eukaryota</taxon>
        <taxon>Metazoa</taxon>
        <taxon>Chordata</taxon>
        <taxon>Craniata</taxon>
        <taxon>Vertebrata</taxon>
        <taxon>Euteleostomi</taxon>
        <taxon>Mammalia</taxon>
        <taxon>Eutheria</taxon>
        <taxon>Laurasiatheria</taxon>
        <taxon>Artiodactyla</taxon>
        <taxon>Ruminantia</taxon>
        <taxon>Pecora</taxon>
        <taxon>Bovidae</taxon>
        <taxon>Bovinae</taxon>
        <taxon>Bos</taxon>
    </lineage>
</organism>
<proteinExistence type="evidence at protein level"/>
<dbReference type="AlphaFoldDB" id="Q7M2R9"/>
<keyword id="KW-0903">Direct protein sequencing</keyword>
<feature type="non-terminal residue" evidence="1">
    <location>
        <position position="1"/>
    </location>
</feature>
<evidence type="ECO:0000313" key="1">
    <source>
        <dbReference type="PIR" id="S71918"/>
    </source>
</evidence>
<dbReference type="PIR" id="S71918">
    <property type="entry name" value="S71918"/>
</dbReference>
<accession>Q7M2R9</accession>
<protein>
    <submittedName>
        <fullName evidence="1">Myo-inositol 1-phosphatase</fullName>
    </submittedName>
</protein>
<name>Q7M2R9_BOVIN</name>
<reference evidence="1" key="1">
    <citation type="journal article" date="1996" name="Biochim. Biophys. Acta">
        <title>Identity of zinc ion-dependent acid phosphatase from bovine brain and myo-inositol 1-phosphatase.</title>
        <authorList>
            <person name="Caselli A."/>
            <person name="Cirri P."/>
            <person name="Bonifacio S."/>
            <person name="Manao G."/>
            <person name="Camici G."/>
            <person name="Cappugi G."/>
            <person name="Moneti G."/>
            <person name="Ramponi G."/>
        </authorList>
    </citation>
    <scope>PROTEIN SEQUENCE</scope>
</reference>